<dbReference type="PANTHER" id="PTHR14464:SF4">
    <property type="entry name" value="EXONUCLEASE V"/>
    <property type="match status" value="1"/>
</dbReference>
<evidence type="ECO:0000256" key="7">
    <source>
        <dbReference type="SAM" id="MobiDB-lite"/>
    </source>
</evidence>
<accession>A0A2D3URG4</accession>
<dbReference type="AlphaFoldDB" id="A0A2D3URG4"/>
<feature type="compositionally biased region" description="Basic and acidic residues" evidence="7">
    <location>
        <begin position="145"/>
        <end position="158"/>
    </location>
</feature>
<feature type="region of interest" description="Disordered" evidence="7">
    <location>
        <begin position="1"/>
        <end position="20"/>
    </location>
</feature>
<dbReference type="EMBL" id="FJUY01000001">
    <property type="protein sequence ID" value="CZT14037.1"/>
    <property type="molecule type" value="Genomic_DNA"/>
</dbReference>
<keyword evidence="4" id="KW-0408">Iron</keyword>
<dbReference type="RefSeq" id="XP_023620935.1">
    <property type="nucleotide sequence ID" value="XM_023765167.1"/>
</dbReference>
<evidence type="ECO:0000256" key="1">
    <source>
        <dbReference type="ARBA" id="ARBA00001966"/>
    </source>
</evidence>
<evidence type="ECO:0000313" key="8">
    <source>
        <dbReference type="EMBL" id="CZT14037.1"/>
    </source>
</evidence>
<evidence type="ECO:0000256" key="5">
    <source>
        <dbReference type="ARBA" id="ARBA00022722"/>
    </source>
</evidence>
<sequence length="556" mass="62935">MASLPSTLAPEESMIHDDSDEYGSEIDVLAATESDYGSDWDSAIVEHLTKTEYSPVPEIVVLENELIADEPEAQTHSLRLARLPGDQHDGDEHEANVLESGRRAQRLSSVEVEYDERNRVSFTSPGPDAEGDAASDKSPASPWRLPDKEDTRSPIERFRRTKRKKNMTVTDVVGPGYCEVKFWYNLTNYGKTPTTKAMKQGTKIHKQKEMEVHTEVPVAIATNEDKFGLRLWNVIQGLRTLRATGLTRELEVMGLVEGEVMIGIIDEVTETCPDEELEQSILEKLETAKAGKKDKKDADQRSITDFLPPPSSAVSITSTYGKPRMLYLTDIKTRNTPNLPRPAQMKQTQMQLMMYRRLLLDLAANTVDPEIIFERYHVDPNKPFSDTFIASMGSIDFSSQPSSTNRSDEANDANDEFFTPENSQQQQQDPLEEVLAHTTLSSLWAHMIAEFARTISVNISSSNISDLLTAEYRKSDTGRVLGTRSFGYDGKELEIYVKDVMKWWRGERKPRGVEIEDAVKCRWCEFSEGCEWRKGKVLEVLEKGRLKGEERLRSRV</sequence>
<comment type="subunit">
    <text evidence="3">Monomer.</text>
</comment>
<feature type="region of interest" description="Disordered" evidence="7">
    <location>
        <begin position="289"/>
        <end position="317"/>
    </location>
</feature>
<dbReference type="GeneID" id="35595419"/>
<organism evidence="8 9">
    <name type="scientific">Ramularia collo-cygni</name>
    <dbReference type="NCBI Taxonomy" id="112498"/>
    <lineage>
        <taxon>Eukaryota</taxon>
        <taxon>Fungi</taxon>
        <taxon>Dikarya</taxon>
        <taxon>Ascomycota</taxon>
        <taxon>Pezizomycotina</taxon>
        <taxon>Dothideomycetes</taxon>
        <taxon>Dothideomycetidae</taxon>
        <taxon>Mycosphaerellales</taxon>
        <taxon>Mycosphaerellaceae</taxon>
        <taxon>Ramularia</taxon>
    </lineage>
</organism>
<evidence type="ECO:0000256" key="3">
    <source>
        <dbReference type="ARBA" id="ARBA00011245"/>
    </source>
</evidence>
<dbReference type="OrthoDB" id="354769at2759"/>
<evidence type="ECO:0000256" key="2">
    <source>
        <dbReference type="ARBA" id="ARBA00009797"/>
    </source>
</evidence>
<keyword evidence="4" id="KW-0411">Iron-sulfur</keyword>
<feature type="compositionally biased region" description="Basic and acidic residues" evidence="7">
    <location>
        <begin position="85"/>
        <end position="102"/>
    </location>
</feature>
<keyword evidence="4" id="KW-0479">Metal-binding</keyword>
<dbReference type="Pfam" id="PF09810">
    <property type="entry name" value="Exo5"/>
    <property type="match status" value="1"/>
</dbReference>
<name>A0A2D3URG4_9PEZI</name>
<keyword evidence="6" id="KW-0269">Exonuclease</keyword>
<keyword evidence="4" id="KW-0004">4Fe-4S</keyword>
<keyword evidence="5" id="KW-0540">Nuclease</keyword>
<dbReference type="GO" id="GO:0005739">
    <property type="term" value="C:mitochondrion"/>
    <property type="evidence" value="ECO:0007669"/>
    <property type="project" value="TreeGrafter"/>
</dbReference>
<gene>
    <name evidence="8" type="ORF">RCC_00012</name>
</gene>
<dbReference type="GO" id="GO:0036297">
    <property type="term" value="P:interstrand cross-link repair"/>
    <property type="evidence" value="ECO:0007669"/>
    <property type="project" value="TreeGrafter"/>
</dbReference>
<comment type="cofactor">
    <cofactor evidence="1">
        <name>[4Fe-4S] cluster</name>
        <dbReference type="ChEBI" id="CHEBI:49883"/>
    </cofactor>
</comment>
<dbReference type="GO" id="GO:0051539">
    <property type="term" value="F:4 iron, 4 sulfur cluster binding"/>
    <property type="evidence" value="ECO:0007669"/>
    <property type="project" value="UniProtKB-KW"/>
</dbReference>
<feature type="region of interest" description="Disordered" evidence="7">
    <location>
        <begin position="83"/>
        <end position="162"/>
    </location>
</feature>
<evidence type="ECO:0008006" key="10">
    <source>
        <dbReference type="Google" id="ProtNLM"/>
    </source>
</evidence>
<feature type="region of interest" description="Disordered" evidence="7">
    <location>
        <begin position="398"/>
        <end position="430"/>
    </location>
</feature>
<evidence type="ECO:0000256" key="4">
    <source>
        <dbReference type="ARBA" id="ARBA00022485"/>
    </source>
</evidence>
<comment type="similarity">
    <text evidence="2">Belongs to the EXO5 family.</text>
</comment>
<dbReference type="GO" id="GO:0005634">
    <property type="term" value="C:nucleus"/>
    <property type="evidence" value="ECO:0007669"/>
    <property type="project" value="TreeGrafter"/>
</dbReference>
<evidence type="ECO:0000313" key="9">
    <source>
        <dbReference type="Proteomes" id="UP000225277"/>
    </source>
</evidence>
<feature type="compositionally biased region" description="Polar residues" evidence="7">
    <location>
        <begin position="420"/>
        <end position="429"/>
    </location>
</feature>
<keyword evidence="6" id="KW-0378">Hydrolase</keyword>
<dbReference type="InterPro" id="IPR019190">
    <property type="entry name" value="EXOV"/>
</dbReference>
<protein>
    <recommendedName>
        <fullName evidence="10">Exonuclease V</fullName>
    </recommendedName>
</protein>
<evidence type="ECO:0000256" key="6">
    <source>
        <dbReference type="ARBA" id="ARBA00022839"/>
    </source>
</evidence>
<proteinExistence type="inferred from homology"/>
<feature type="compositionally biased region" description="Basic and acidic residues" evidence="7">
    <location>
        <begin position="289"/>
        <end position="302"/>
    </location>
</feature>
<reference evidence="8 9" key="1">
    <citation type="submission" date="2016-03" db="EMBL/GenBank/DDBJ databases">
        <authorList>
            <person name="Ploux O."/>
        </authorList>
    </citation>
    <scope>NUCLEOTIDE SEQUENCE [LARGE SCALE GENOMIC DNA]</scope>
    <source>
        <strain evidence="8 9">URUG2</strain>
    </source>
</reference>
<keyword evidence="9" id="KW-1185">Reference proteome</keyword>
<dbReference type="GO" id="GO:0045145">
    <property type="term" value="F:single-stranded DNA 5'-3' DNA exonuclease activity"/>
    <property type="evidence" value="ECO:0007669"/>
    <property type="project" value="InterPro"/>
</dbReference>
<dbReference type="PANTHER" id="PTHR14464">
    <property type="entry name" value="EXONUCLEASE V"/>
    <property type="match status" value="1"/>
</dbReference>
<dbReference type="Proteomes" id="UP000225277">
    <property type="component" value="Unassembled WGS sequence"/>
</dbReference>